<protein>
    <submittedName>
        <fullName evidence="1">DUF1059 domain-containing protein</fullName>
    </submittedName>
</protein>
<comment type="caution">
    <text evidence="1">The sequence shown here is derived from an EMBL/GenBank/DDBJ whole genome shotgun (WGS) entry which is preliminary data.</text>
</comment>
<dbReference type="AlphaFoldDB" id="A0A9Q4PX34"/>
<dbReference type="EMBL" id="JAKELO010000002">
    <property type="protein sequence ID" value="MDE4908141.1"/>
    <property type="molecule type" value="Genomic_DNA"/>
</dbReference>
<keyword evidence="2" id="KW-1185">Reference proteome</keyword>
<accession>A0A9Q4PX34</accession>
<dbReference type="Proteomes" id="UP001143747">
    <property type="component" value="Unassembled WGS sequence"/>
</dbReference>
<name>A0A9Q4PX34_9EURY</name>
<proteinExistence type="predicted"/>
<sequence>MVSFKCKDIGMDCDFKATADNVQELDEQIARHAREVHKIDPLDKEMWMKIHKAEK</sequence>
<organism evidence="1 2">
    <name type="scientific">Methanogenium marinum</name>
    <dbReference type="NCBI Taxonomy" id="348610"/>
    <lineage>
        <taxon>Archaea</taxon>
        <taxon>Methanobacteriati</taxon>
        <taxon>Methanobacteriota</taxon>
        <taxon>Stenosarchaea group</taxon>
        <taxon>Methanomicrobia</taxon>
        <taxon>Methanomicrobiales</taxon>
        <taxon>Methanomicrobiaceae</taxon>
        <taxon>Methanogenium</taxon>
    </lineage>
</organism>
<evidence type="ECO:0000313" key="2">
    <source>
        <dbReference type="Proteomes" id="UP001143747"/>
    </source>
</evidence>
<gene>
    <name evidence="1" type="ORF">L0665_05905</name>
</gene>
<dbReference type="InterPro" id="IPR009409">
    <property type="entry name" value="DUF1059"/>
</dbReference>
<dbReference type="Pfam" id="PF06348">
    <property type="entry name" value="DUF1059"/>
    <property type="match status" value="1"/>
</dbReference>
<reference evidence="1" key="1">
    <citation type="submission" date="2022-01" db="EMBL/GenBank/DDBJ databases">
        <title>Draft genome of Methanogenium marinum DSM 15558.</title>
        <authorList>
            <person name="Chen S.-C."/>
            <person name="You Y.-T."/>
        </authorList>
    </citation>
    <scope>NUCLEOTIDE SEQUENCE</scope>
    <source>
        <strain evidence="1">DSM 15558</strain>
    </source>
</reference>
<evidence type="ECO:0000313" key="1">
    <source>
        <dbReference type="EMBL" id="MDE4908141.1"/>
    </source>
</evidence>
<dbReference type="RefSeq" id="WP_274924777.1">
    <property type="nucleotide sequence ID" value="NZ_JAKELO010000002.1"/>
</dbReference>